<dbReference type="PANTHER" id="PTHR44085">
    <property type="entry name" value="SEPIAPTERIN REDUCTASE"/>
    <property type="match status" value="1"/>
</dbReference>
<dbReference type="NCBIfam" id="TIGR01500">
    <property type="entry name" value="sepiapter_red"/>
    <property type="match status" value="1"/>
</dbReference>
<dbReference type="EC" id="1.1.1.153" evidence="3"/>
<evidence type="ECO:0000256" key="2">
    <source>
        <dbReference type="ARBA" id="ARBA00010483"/>
    </source>
</evidence>
<evidence type="ECO:0000256" key="7">
    <source>
        <dbReference type="ARBA" id="ARBA00023002"/>
    </source>
</evidence>
<dbReference type="GO" id="GO:0005737">
    <property type="term" value="C:cytoplasm"/>
    <property type="evidence" value="ECO:0007669"/>
    <property type="project" value="UniProtKB-SubCell"/>
</dbReference>
<keyword evidence="9" id="KW-1185">Reference proteome</keyword>
<proteinExistence type="inferred from homology"/>
<dbReference type="InterPro" id="IPR006393">
    <property type="entry name" value="Sepiapterin_red"/>
</dbReference>
<evidence type="ECO:0000256" key="3">
    <source>
        <dbReference type="ARBA" id="ARBA00013075"/>
    </source>
</evidence>
<dbReference type="InterPro" id="IPR036291">
    <property type="entry name" value="NAD(P)-bd_dom_sf"/>
</dbReference>
<dbReference type="InterPro" id="IPR002347">
    <property type="entry name" value="SDR_fam"/>
</dbReference>
<gene>
    <name evidence="8" type="ORF">Fcan01_03382</name>
</gene>
<comment type="caution">
    <text evidence="8">The sequence shown here is derived from an EMBL/GenBank/DDBJ whole genome shotgun (WGS) entry which is preliminary data.</text>
</comment>
<dbReference type="PRINTS" id="PR00081">
    <property type="entry name" value="GDHRDH"/>
</dbReference>
<evidence type="ECO:0000256" key="1">
    <source>
        <dbReference type="ARBA" id="ARBA00004496"/>
    </source>
</evidence>
<dbReference type="EMBL" id="LNIX01000001">
    <property type="protein sequence ID" value="OXA65107.1"/>
    <property type="molecule type" value="Genomic_DNA"/>
</dbReference>
<protein>
    <recommendedName>
        <fullName evidence="4">Sepiapterin reductase</fullName>
        <ecNumber evidence="3">1.1.1.153</ecNumber>
    </recommendedName>
</protein>
<dbReference type="GO" id="GO:0006729">
    <property type="term" value="P:tetrahydrobiopterin biosynthetic process"/>
    <property type="evidence" value="ECO:0007669"/>
    <property type="project" value="InterPro"/>
</dbReference>
<comment type="subcellular location">
    <subcellularLocation>
        <location evidence="1">Cytoplasm</location>
    </subcellularLocation>
</comment>
<dbReference type="PANTHER" id="PTHR44085:SF2">
    <property type="entry name" value="SEPIAPTERIN REDUCTASE"/>
    <property type="match status" value="1"/>
</dbReference>
<dbReference type="SUPFAM" id="SSF51735">
    <property type="entry name" value="NAD(P)-binding Rossmann-fold domains"/>
    <property type="match status" value="1"/>
</dbReference>
<evidence type="ECO:0000313" key="9">
    <source>
        <dbReference type="Proteomes" id="UP000198287"/>
    </source>
</evidence>
<organism evidence="8 9">
    <name type="scientific">Folsomia candida</name>
    <name type="common">Springtail</name>
    <dbReference type="NCBI Taxonomy" id="158441"/>
    <lineage>
        <taxon>Eukaryota</taxon>
        <taxon>Metazoa</taxon>
        <taxon>Ecdysozoa</taxon>
        <taxon>Arthropoda</taxon>
        <taxon>Hexapoda</taxon>
        <taxon>Collembola</taxon>
        <taxon>Entomobryomorpha</taxon>
        <taxon>Isotomoidea</taxon>
        <taxon>Isotomidae</taxon>
        <taxon>Proisotominae</taxon>
        <taxon>Folsomia</taxon>
    </lineage>
</organism>
<comment type="similarity">
    <text evidence="2">Belongs to the sepiapterin reductase family.</text>
</comment>
<evidence type="ECO:0000256" key="5">
    <source>
        <dbReference type="ARBA" id="ARBA00022490"/>
    </source>
</evidence>
<sequence length="275" mass="30408">MESYWNRKTFCLVTGASRGIGRCIAQEFAKKVGPGSVFLLLARSLSGLESCREEILRHRNSDIFVSVAGVDLAQPNGAEYQVLIKSAMEQGGRTMAEFDHVMIVQNAASLGIMSGLQVAEMDDLKEIQTYYAFNLDSFIILNSSFLKVFPESSTQCRSVVHISSDGALEPFKTWGLYCAAKAARDMLLKSLALESGVHALNWAPGCVNTDIYEEAVKYTADPDLARFFEESRKAGKVLSCEQTVTKLMKVLASKQFIKGEHVGYHEIPDVSNLWN</sequence>
<dbReference type="Proteomes" id="UP000198287">
    <property type="component" value="Unassembled WGS sequence"/>
</dbReference>
<evidence type="ECO:0000256" key="6">
    <source>
        <dbReference type="ARBA" id="ARBA00022857"/>
    </source>
</evidence>
<dbReference type="OrthoDB" id="153074at2759"/>
<accession>A0A226F6I3</accession>
<dbReference type="OMA" id="MTVQVQR"/>
<reference evidence="8 9" key="1">
    <citation type="submission" date="2015-12" db="EMBL/GenBank/DDBJ databases">
        <title>The genome of Folsomia candida.</title>
        <authorList>
            <person name="Faddeeva A."/>
            <person name="Derks M.F."/>
            <person name="Anvar Y."/>
            <person name="Smit S."/>
            <person name="Van Straalen N."/>
            <person name="Roelofs D."/>
        </authorList>
    </citation>
    <scope>NUCLEOTIDE SEQUENCE [LARGE SCALE GENOMIC DNA]</scope>
    <source>
        <strain evidence="8 9">VU population</strain>
        <tissue evidence="8">Whole body</tissue>
    </source>
</reference>
<evidence type="ECO:0000256" key="4">
    <source>
        <dbReference type="ARBA" id="ARBA00019170"/>
    </source>
</evidence>
<dbReference type="Pfam" id="PF00106">
    <property type="entry name" value="adh_short"/>
    <property type="match status" value="1"/>
</dbReference>
<keyword evidence="7" id="KW-0560">Oxidoreductase</keyword>
<dbReference type="GO" id="GO:0004757">
    <property type="term" value="F:sepiapterin reductase (NADP+) activity"/>
    <property type="evidence" value="ECO:0007669"/>
    <property type="project" value="UniProtKB-EC"/>
</dbReference>
<dbReference type="STRING" id="158441.A0A226F6I3"/>
<dbReference type="InterPro" id="IPR051721">
    <property type="entry name" value="Biopterin_syn/organic_redct"/>
</dbReference>
<keyword evidence="5" id="KW-0963">Cytoplasm</keyword>
<keyword evidence="6" id="KW-0521">NADP</keyword>
<dbReference type="AlphaFoldDB" id="A0A226F6I3"/>
<evidence type="ECO:0000313" key="8">
    <source>
        <dbReference type="EMBL" id="OXA65107.1"/>
    </source>
</evidence>
<name>A0A226F6I3_FOLCA</name>
<dbReference type="Gene3D" id="3.40.50.720">
    <property type="entry name" value="NAD(P)-binding Rossmann-like Domain"/>
    <property type="match status" value="1"/>
</dbReference>